<name>A0A371JR06_9FLAO</name>
<evidence type="ECO:0000313" key="2">
    <source>
        <dbReference type="EMBL" id="RDY59940.1"/>
    </source>
</evidence>
<gene>
    <name evidence="2" type="ORF">DX873_11365</name>
</gene>
<dbReference type="InterPro" id="IPR054246">
    <property type="entry name" value="DUF6973"/>
</dbReference>
<dbReference type="Proteomes" id="UP000261828">
    <property type="component" value="Unassembled WGS sequence"/>
</dbReference>
<dbReference type="EMBL" id="QTJX01000002">
    <property type="protein sequence ID" value="RDY59940.1"/>
    <property type="molecule type" value="Genomic_DNA"/>
</dbReference>
<keyword evidence="3" id="KW-1185">Reference proteome</keyword>
<accession>A0A371JR06</accession>
<evidence type="ECO:0000259" key="1">
    <source>
        <dbReference type="Pfam" id="PF22322"/>
    </source>
</evidence>
<proteinExistence type="predicted"/>
<comment type="caution">
    <text evidence="2">The sequence shown here is derived from an EMBL/GenBank/DDBJ whole genome shotgun (WGS) entry which is preliminary data.</text>
</comment>
<feature type="domain" description="DUF6973" evidence="1">
    <location>
        <begin position="21"/>
        <end position="140"/>
    </location>
</feature>
<protein>
    <recommendedName>
        <fullName evidence="1">DUF6973 domain-containing protein</fullName>
    </recommendedName>
</protein>
<dbReference type="AlphaFoldDB" id="A0A371JR06"/>
<evidence type="ECO:0000313" key="3">
    <source>
        <dbReference type="Proteomes" id="UP000261828"/>
    </source>
</evidence>
<organism evidence="2 3">
    <name type="scientific">Flagellimonas nanhaiensis</name>
    <dbReference type="NCBI Taxonomy" id="2292706"/>
    <lineage>
        <taxon>Bacteria</taxon>
        <taxon>Pseudomonadati</taxon>
        <taxon>Bacteroidota</taxon>
        <taxon>Flavobacteriia</taxon>
        <taxon>Flavobacteriales</taxon>
        <taxon>Flavobacteriaceae</taxon>
        <taxon>Flagellimonas</taxon>
    </lineage>
</organism>
<reference evidence="2 3" key="1">
    <citation type="submission" date="2018-08" db="EMBL/GenBank/DDBJ databases">
        <title>Muricauda nanhaiensis sp. nov., isolated from seawater of the South China Sea.</title>
        <authorList>
            <person name="Dang Y."/>
        </authorList>
    </citation>
    <scope>NUCLEOTIDE SEQUENCE [LARGE SCALE GENOMIC DNA]</scope>
    <source>
        <strain evidence="2 3">SM1704</strain>
    </source>
</reference>
<dbReference type="OrthoDB" id="1496068at2"/>
<sequence length="164" mass="19138">MNPFKVLKRVSFKNILKVTIIGMGHPRFLLPTLRATRECLKISNDLYGRSHFKNGPANAFRHVLWNYLIAKRCFAFKKNEKKVLSWTKKITDWHENAFPNNELARKMDLHNNKVGRLFFMTNFQITEDEAIALFQNMTANSLKIDSSISLDKLDDQLVHITEKS</sequence>
<dbReference type="Pfam" id="PF22322">
    <property type="entry name" value="DUF6973"/>
    <property type="match status" value="1"/>
</dbReference>
<dbReference type="RefSeq" id="WP_116184551.1">
    <property type="nucleotide sequence ID" value="NZ_QTJX01000002.1"/>
</dbReference>